<dbReference type="GO" id="GO:0000976">
    <property type="term" value="F:transcription cis-regulatory region binding"/>
    <property type="evidence" value="ECO:0007669"/>
    <property type="project" value="TreeGrafter"/>
</dbReference>
<feature type="domain" description="DNA-binding protein H-NS-like C-terminal" evidence="6">
    <location>
        <begin position="60"/>
        <end position="104"/>
    </location>
</feature>
<evidence type="ECO:0000256" key="5">
    <source>
        <dbReference type="SAM" id="Coils"/>
    </source>
</evidence>
<dbReference type="EMBL" id="SACR01000003">
    <property type="protein sequence ID" value="RVU46275.1"/>
    <property type="molecule type" value="Genomic_DNA"/>
</dbReference>
<evidence type="ECO:0000313" key="8">
    <source>
        <dbReference type="Proteomes" id="UP000285575"/>
    </source>
</evidence>
<evidence type="ECO:0000256" key="3">
    <source>
        <dbReference type="ARBA" id="ARBA00022490"/>
    </source>
</evidence>
<keyword evidence="8" id="KW-1185">Reference proteome</keyword>
<dbReference type="PANTHER" id="PTHR38097:SF2">
    <property type="entry name" value="DNA-BINDING PROTEIN STPA"/>
    <property type="match status" value="1"/>
</dbReference>
<evidence type="ECO:0000313" key="7">
    <source>
        <dbReference type="EMBL" id="RVU46275.1"/>
    </source>
</evidence>
<comment type="subcellular location">
    <subcellularLocation>
        <location evidence="1">Cytoplasm</location>
        <location evidence="1">Nucleoid</location>
    </subcellularLocation>
</comment>
<dbReference type="Gene3D" id="4.10.430.10">
    <property type="entry name" value="Histone-like protein H-NS, C-terminal domain"/>
    <property type="match status" value="1"/>
</dbReference>
<sequence length="104" mass="10985">MAQDTLSELLAQKAALERQIAEYQREQRSEAIAKVRALMAEYGLTLADIGAAKPLAPVKKAAGGKVAAKYRNPATGDSWSGRGLKPKWLSTALAGGAQLSDFAV</sequence>
<dbReference type="SUPFAM" id="SSF81273">
    <property type="entry name" value="H-NS histone-like proteins"/>
    <property type="match status" value="1"/>
</dbReference>
<organism evidence="7 8">
    <name type="scientific">Rubrivivax rivuli</name>
    <dbReference type="NCBI Taxonomy" id="1862385"/>
    <lineage>
        <taxon>Bacteria</taxon>
        <taxon>Pseudomonadati</taxon>
        <taxon>Pseudomonadota</taxon>
        <taxon>Betaproteobacteria</taxon>
        <taxon>Burkholderiales</taxon>
        <taxon>Sphaerotilaceae</taxon>
        <taxon>Rubrivivax</taxon>
    </lineage>
</organism>
<evidence type="ECO:0000256" key="4">
    <source>
        <dbReference type="ARBA" id="ARBA00023125"/>
    </source>
</evidence>
<comment type="similarity">
    <text evidence="2">Belongs to the histone-like protein H-NS family.</text>
</comment>
<keyword evidence="3" id="KW-0963">Cytoplasm</keyword>
<dbReference type="InterPro" id="IPR037150">
    <property type="entry name" value="H-NS_C_dom_sf"/>
</dbReference>
<comment type="caution">
    <text evidence="7">The sequence shown here is derived from an EMBL/GenBank/DDBJ whole genome shotgun (WGS) entry which is preliminary data.</text>
</comment>
<name>A0A437RHS8_9BURK</name>
<evidence type="ECO:0000256" key="1">
    <source>
        <dbReference type="ARBA" id="ARBA00004453"/>
    </source>
</evidence>
<dbReference type="Pfam" id="PF00816">
    <property type="entry name" value="Histone_HNS"/>
    <property type="match status" value="1"/>
</dbReference>
<dbReference type="GO" id="GO:0005829">
    <property type="term" value="C:cytosol"/>
    <property type="evidence" value="ECO:0007669"/>
    <property type="project" value="TreeGrafter"/>
</dbReference>
<dbReference type="GO" id="GO:0009295">
    <property type="term" value="C:nucleoid"/>
    <property type="evidence" value="ECO:0007669"/>
    <property type="project" value="UniProtKB-SubCell"/>
</dbReference>
<dbReference type="GO" id="GO:0032993">
    <property type="term" value="C:protein-DNA complex"/>
    <property type="evidence" value="ECO:0007669"/>
    <property type="project" value="TreeGrafter"/>
</dbReference>
<dbReference type="SMART" id="SM00528">
    <property type="entry name" value="HNS"/>
    <property type="match status" value="1"/>
</dbReference>
<dbReference type="PANTHER" id="PTHR38097">
    <property type="match status" value="1"/>
</dbReference>
<dbReference type="OrthoDB" id="5297879at2"/>
<dbReference type="Proteomes" id="UP000285575">
    <property type="component" value="Unassembled WGS sequence"/>
</dbReference>
<dbReference type="AlphaFoldDB" id="A0A437RHS8"/>
<evidence type="ECO:0000256" key="2">
    <source>
        <dbReference type="ARBA" id="ARBA00010610"/>
    </source>
</evidence>
<accession>A0A437RHS8</accession>
<dbReference type="GO" id="GO:0003681">
    <property type="term" value="F:bent DNA binding"/>
    <property type="evidence" value="ECO:0007669"/>
    <property type="project" value="TreeGrafter"/>
</dbReference>
<dbReference type="GO" id="GO:0001217">
    <property type="term" value="F:DNA-binding transcription repressor activity"/>
    <property type="evidence" value="ECO:0007669"/>
    <property type="project" value="TreeGrafter"/>
</dbReference>
<dbReference type="InterPro" id="IPR027444">
    <property type="entry name" value="H-NS_C_dom"/>
</dbReference>
<keyword evidence="4" id="KW-0238">DNA-binding</keyword>
<reference evidence="7 8" key="1">
    <citation type="submission" date="2019-01" db="EMBL/GenBank/DDBJ databases">
        <authorList>
            <person name="Chen W.-M."/>
        </authorList>
    </citation>
    <scope>NUCLEOTIDE SEQUENCE [LARGE SCALE GENOMIC DNA]</scope>
    <source>
        <strain evidence="7 8">KYPY4</strain>
    </source>
</reference>
<evidence type="ECO:0000259" key="6">
    <source>
        <dbReference type="SMART" id="SM00528"/>
    </source>
</evidence>
<dbReference type="GO" id="GO:0003680">
    <property type="term" value="F:minor groove of adenine-thymine-rich DNA binding"/>
    <property type="evidence" value="ECO:0007669"/>
    <property type="project" value="TreeGrafter"/>
</dbReference>
<dbReference type="RefSeq" id="WP_128228639.1">
    <property type="nucleotide sequence ID" value="NZ_SACR01000003.1"/>
</dbReference>
<keyword evidence="5" id="KW-0175">Coiled coil</keyword>
<feature type="coiled-coil region" evidence="5">
    <location>
        <begin position="6"/>
        <end position="33"/>
    </location>
</feature>
<gene>
    <name evidence="7" type="ORF">EOE66_10520</name>
</gene>
<protein>
    <submittedName>
        <fullName evidence="7">H-NS histone family protein</fullName>
    </submittedName>
</protein>
<proteinExistence type="inferred from homology"/>